<name>B0JRD7_MICAN</name>
<dbReference type="HOGENOM" id="CLU_121823_6_2_3"/>
<dbReference type="PaxDb" id="449447-MAE_01600"/>
<evidence type="ECO:0000256" key="1">
    <source>
        <dbReference type="ARBA" id="ARBA00007521"/>
    </source>
</evidence>
<dbReference type="SUPFAM" id="SSF50118">
    <property type="entry name" value="Cell growth inhibitor/plasmid maintenance toxic component"/>
    <property type="match status" value="1"/>
</dbReference>
<organism evidence="3 4">
    <name type="scientific">Microcystis aeruginosa (strain NIES-843 / IAM M-2473)</name>
    <dbReference type="NCBI Taxonomy" id="449447"/>
    <lineage>
        <taxon>Bacteria</taxon>
        <taxon>Bacillati</taxon>
        <taxon>Cyanobacteriota</taxon>
        <taxon>Cyanophyceae</taxon>
        <taxon>Oscillatoriophycideae</taxon>
        <taxon>Chroococcales</taxon>
        <taxon>Microcystaceae</taxon>
        <taxon>Microcystis</taxon>
    </lineage>
</organism>
<dbReference type="EMBL" id="AP009552">
    <property type="protein sequence ID" value="BAF99981.1"/>
    <property type="molecule type" value="Genomic_DNA"/>
</dbReference>
<dbReference type="EnsemblBacteria" id="BAF99981">
    <property type="protein sequence ID" value="BAF99981"/>
    <property type="gene ID" value="MAE_01600"/>
</dbReference>
<reference evidence="3 4" key="1">
    <citation type="journal article" date="2007" name="DNA Res.">
        <title>Complete genomic structure of the bloom-forming toxic cyanobacterium Microcystis aeruginosa NIES-843.</title>
        <authorList>
            <person name="Kaneko T."/>
            <person name="Nakajima N."/>
            <person name="Okamoto S."/>
            <person name="Suzuki I."/>
            <person name="Tanabe Y."/>
            <person name="Tamaoki M."/>
            <person name="Nakamura Y."/>
            <person name="Kasai F."/>
            <person name="Watanabe A."/>
            <person name="Kawashima K."/>
            <person name="Kishida Y."/>
            <person name="Ono A."/>
            <person name="Shimizu Y."/>
            <person name="Takahashi C."/>
            <person name="Minami C."/>
            <person name="Fujishiro T."/>
            <person name="Kohara M."/>
            <person name="Katoh M."/>
            <person name="Nakazaki N."/>
            <person name="Nakayama S."/>
            <person name="Yamada M."/>
            <person name="Tabata S."/>
            <person name="Watanabe M.M."/>
        </authorList>
    </citation>
    <scope>NUCLEOTIDE SEQUENCE [LARGE SCALE GENOMIC DNA]</scope>
    <source>
        <strain evidence="4">NIES-843 / IAM M-247</strain>
    </source>
</reference>
<keyword evidence="2" id="KW-1277">Toxin-antitoxin system</keyword>
<dbReference type="KEGG" id="mar:MAE_01600"/>
<accession>B0JRD7</accession>
<gene>
    <name evidence="3" type="ordered locus">MAE_01600</name>
</gene>
<evidence type="ECO:0000313" key="4">
    <source>
        <dbReference type="Proteomes" id="UP000001510"/>
    </source>
</evidence>
<dbReference type="InterPro" id="IPR003477">
    <property type="entry name" value="PemK-like"/>
</dbReference>
<dbReference type="AlphaFoldDB" id="B0JRD7"/>
<evidence type="ECO:0000256" key="2">
    <source>
        <dbReference type="ARBA" id="ARBA00022649"/>
    </source>
</evidence>
<proteinExistence type="inferred from homology"/>
<dbReference type="Gene3D" id="2.30.30.110">
    <property type="match status" value="1"/>
</dbReference>
<evidence type="ECO:0000313" key="3">
    <source>
        <dbReference type="EMBL" id="BAF99981.1"/>
    </source>
</evidence>
<dbReference type="eggNOG" id="COG2337">
    <property type="taxonomic scope" value="Bacteria"/>
</dbReference>
<comment type="similarity">
    <text evidence="1">Belongs to the PemK/MazF family.</text>
</comment>
<protein>
    <recommendedName>
        <fullName evidence="5">PemK-like protein</fullName>
    </recommendedName>
</protein>
<dbReference type="BioCyc" id="MAER449447:MAE_RS00715-MONOMER"/>
<keyword evidence="4" id="KW-1185">Reference proteome</keyword>
<dbReference type="Pfam" id="PF02452">
    <property type="entry name" value="PemK_toxin"/>
    <property type="match status" value="1"/>
</dbReference>
<sequence>MPQKTKVYMTIIKGGEFWVAKILFTDGTSSKKRPVLILWVDGDDVVVTAVTSAMPRTQTDILLKDWANSGLRVPSTVRLSRLDCLEKNLLLAKLGRISNEDAVYLLRAWDDYIKPQFYAIEID</sequence>
<dbReference type="InterPro" id="IPR011067">
    <property type="entry name" value="Plasmid_toxin/cell-grow_inhib"/>
</dbReference>
<dbReference type="GO" id="GO:0003677">
    <property type="term" value="F:DNA binding"/>
    <property type="evidence" value="ECO:0007669"/>
    <property type="project" value="InterPro"/>
</dbReference>
<evidence type="ECO:0008006" key="5">
    <source>
        <dbReference type="Google" id="ProtNLM"/>
    </source>
</evidence>
<dbReference type="Proteomes" id="UP000001510">
    <property type="component" value="Chromosome"/>
</dbReference>